<sequence>MCTSLLNQRSNVAVFYTSVRVKVSSYGSCLHQTLTSGGRREEAVPRDQLKPLVTGSNRLSVGEESKIISARLGFFFIRRSAAVGCVRLAPLAVNICQDKGWVHLCQINTAGTTGCEYLSGERLGRLCHISTTGFEYLSGERLGGLCQISTTGCEYLSGERLGGLCQISTTGCEYLSGERLGGLCQISTTGCEYLSGERLGGLCQISTTGCEYLSGGRLGGLCHISTTGYEYL</sequence>
<proteinExistence type="predicted"/>
<comment type="caution">
    <text evidence="1">The sequence shown here is derived from an EMBL/GenBank/DDBJ whole genome shotgun (WGS) entry which is preliminary data.</text>
</comment>
<evidence type="ECO:0000313" key="1">
    <source>
        <dbReference type="EMBL" id="KAK3772068.1"/>
    </source>
</evidence>
<dbReference type="EMBL" id="JAWDGP010003662">
    <property type="protein sequence ID" value="KAK3772068.1"/>
    <property type="molecule type" value="Genomic_DNA"/>
</dbReference>
<dbReference type="AlphaFoldDB" id="A0AAE0ZMT3"/>
<name>A0AAE0ZMT3_9GAST</name>
<protein>
    <submittedName>
        <fullName evidence="1">Uncharacterized protein</fullName>
    </submittedName>
</protein>
<accession>A0AAE0ZMT3</accession>
<organism evidence="1 2">
    <name type="scientific">Elysia crispata</name>
    <name type="common">lettuce slug</name>
    <dbReference type="NCBI Taxonomy" id="231223"/>
    <lineage>
        <taxon>Eukaryota</taxon>
        <taxon>Metazoa</taxon>
        <taxon>Spiralia</taxon>
        <taxon>Lophotrochozoa</taxon>
        <taxon>Mollusca</taxon>
        <taxon>Gastropoda</taxon>
        <taxon>Heterobranchia</taxon>
        <taxon>Euthyneura</taxon>
        <taxon>Panpulmonata</taxon>
        <taxon>Sacoglossa</taxon>
        <taxon>Placobranchoidea</taxon>
        <taxon>Plakobranchidae</taxon>
        <taxon>Elysia</taxon>
    </lineage>
</organism>
<keyword evidence="2" id="KW-1185">Reference proteome</keyword>
<dbReference type="Proteomes" id="UP001283361">
    <property type="component" value="Unassembled WGS sequence"/>
</dbReference>
<evidence type="ECO:0000313" key="2">
    <source>
        <dbReference type="Proteomes" id="UP001283361"/>
    </source>
</evidence>
<gene>
    <name evidence="1" type="ORF">RRG08_008306</name>
</gene>
<reference evidence="1" key="1">
    <citation type="journal article" date="2023" name="G3 (Bethesda)">
        <title>A reference genome for the long-term kleptoplast-retaining sea slug Elysia crispata morphotype clarki.</title>
        <authorList>
            <person name="Eastman K.E."/>
            <person name="Pendleton A.L."/>
            <person name="Shaikh M.A."/>
            <person name="Suttiyut T."/>
            <person name="Ogas R."/>
            <person name="Tomko P."/>
            <person name="Gavelis G."/>
            <person name="Widhalm J.R."/>
            <person name="Wisecaver J.H."/>
        </authorList>
    </citation>
    <scope>NUCLEOTIDE SEQUENCE</scope>
    <source>
        <strain evidence="1">ECLA1</strain>
    </source>
</reference>